<dbReference type="EMBL" id="CAXITT010000090">
    <property type="protein sequence ID" value="CAL1531485.1"/>
    <property type="molecule type" value="Genomic_DNA"/>
</dbReference>
<reference evidence="2 3" key="1">
    <citation type="submission" date="2024-04" db="EMBL/GenBank/DDBJ databases">
        <authorList>
            <consortium name="Genoscope - CEA"/>
            <person name="William W."/>
        </authorList>
    </citation>
    <scope>NUCLEOTIDE SEQUENCE [LARGE SCALE GENOMIC DNA]</scope>
</reference>
<proteinExistence type="predicted"/>
<gene>
    <name evidence="2" type="ORF">GSLYS_00005580001</name>
</gene>
<accession>A0AAV2HCF2</accession>
<sequence length="254" mass="28597">MSHRVSLSEPPETDLEYYAKPENYTGSSLHSMTRFMIAKSRENSHIKRPSKKRKKLSDKAILYQRYHHILPAEFYNPSSRSLSECESDGEQTSPALESTNFSFSTTNSLYSSRNGCYISEKKSLAGRICSQDGSTLQVLKNSDQHQGTLTILPINEIAKRLEILDRRTDNTQDRPFSSFEHFQKNDRVLQRKDSTGPPPSLRSKSALPTWGRRGSLVSASDGLGKGKLVYTPSDPQRKAIAGRFKKLIVAVKNV</sequence>
<keyword evidence="3" id="KW-1185">Reference proteome</keyword>
<comment type="caution">
    <text evidence="2">The sequence shown here is derived from an EMBL/GenBank/DDBJ whole genome shotgun (WGS) entry which is preliminary data.</text>
</comment>
<feature type="non-terminal residue" evidence="2">
    <location>
        <position position="254"/>
    </location>
</feature>
<dbReference type="Proteomes" id="UP001497497">
    <property type="component" value="Unassembled WGS sequence"/>
</dbReference>
<dbReference type="AlphaFoldDB" id="A0AAV2HCF2"/>
<name>A0AAV2HCF2_LYMST</name>
<evidence type="ECO:0000313" key="2">
    <source>
        <dbReference type="EMBL" id="CAL1531485.1"/>
    </source>
</evidence>
<organism evidence="2 3">
    <name type="scientific">Lymnaea stagnalis</name>
    <name type="common">Great pond snail</name>
    <name type="synonym">Helix stagnalis</name>
    <dbReference type="NCBI Taxonomy" id="6523"/>
    <lineage>
        <taxon>Eukaryota</taxon>
        <taxon>Metazoa</taxon>
        <taxon>Spiralia</taxon>
        <taxon>Lophotrochozoa</taxon>
        <taxon>Mollusca</taxon>
        <taxon>Gastropoda</taxon>
        <taxon>Heterobranchia</taxon>
        <taxon>Euthyneura</taxon>
        <taxon>Panpulmonata</taxon>
        <taxon>Hygrophila</taxon>
        <taxon>Lymnaeoidea</taxon>
        <taxon>Lymnaeidae</taxon>
        <taxon>Lymnaea</taxon>
    </lineage>
</organism>
<evidence type="ECO:0000313" key="3">
    <source>
        <dbReference type="Proteomes" id="UP001497497"/>
    </source>
</evidence>
<feature type="compositionally biased region" description="Basic and acidic residues" evidence="1">
    <location>
        <begin position="181"/>
        <end position="194"/>
    </location>
</feature>
<feature type="region of interest" description="Disordered" evidence="1">
    <location>
        <begin position="172"/>
        <end position="208"/>
    </location>
</feature>
<evidence type="ECO:0000256" key="1">
    <source>
        <dbReference type="SAM" id="MobiDB-lite"/>
    </source>
</evidence>
<protein>
    <submittedName>
        <fullName evidence="2">Uncharacterized protein</fullName>
    </submittedName>
</protein>